<evidence type="ECO:0000313" key="4">
    <source>
        <dbReference type="EMBL" id="MCS4486464.1"/>
    </source>
</evidence>
<comment type="pathway">
    <text evidence="1">Cofactor biosynthesis; thiamine diphosphate biosynthesis.</text>
</comment>
<feature type="domain" description="Thiamine phosphate synthase/TenI" evidence="3">
    <location>
        <begin position="54"/>
        <end position="173"/>
    </location>
</feature>
<name>A0ABT2F269_9STAP</name>
<dbReference type="EMBL" id="JANUXY010000005">
    <property type="protein sequence ID" value="MCS4486464.1"/>
    <property type="molecule type" value="Genomic_DNA"/>
</dbReference>
<evidence type="ECO:0000259" key="3">
    <source>
        <dbReference type="Pfam" id="PF02581"/>
    </source>
</evidence>
<dbReference type="InterPro" id="IPR036206">
    <property type="entry name" value="ThiamineP_synth_sf"/>
</dbReference>
<proteinExistence type="predicted"/>
<organism evidence="4 5">
    <name type="scientific">Staphylococcus americanisciuri</name>
    <dbReference type="NCBI Taxonomy" id="2973940"/>
    <lineage>
        <taxon>Bacteria</taxon>
        <taxon>Bacillati</taxon>
        <taxon>Bacillota</taxon>
        <taxon>Bacilli</taxon>
        <taxon>Bacillales</taxon>
        <taxon>Staphylococcaceae</taxon>
        <taxon>Staphylococcus</taxon>
    </lineage>
</organism>
<dbReference type="Gene3D" id="3.20.20.70">
    <property type="entry name" value="Aldolase class I"/>
    <property type="match status" value="1"/>
</dbReference>
<dbReference type="PANTHER" id="PTHR20857">
    <property type="entry name" value="THIAMINE-PHOSPHATE PYROPHOSPHORYLASE"/>
    <property type="match status" value="1"/>
</dbReference>
<dbReference type="RefSeq" id="WP_259199806.1">
    <property type="nucleotide sequence ID" value="NZ_JANUXY010000005.1"/>
</dbReference>
<keyword evidence="5" id="KW-1185">Reference proteome</keyword>
<dbReference type="Pfam" id="PF02581">
    <property type="entry name" value="TMP-TENI"/>
    <property type="match status" value="1"/>
</dbReference>
<accession>A0ABT2F269</accession>
<evidence type="ECO:0000256" key="2">
    <source>
        <dbReference type="ARBA" id="ARBA00022977"/>
    </source>
</evidence>
<dbReference type="Proteomes" id="UP001205609">
    <property type="component" value="Unassembled WGS sequence"/>
</dbReference>
<keyword evidence="2" id="KW-0784">Thiamine biosynthesis</keyword>
<dbReference type="SUPFAM" id="SSF51391">
    <property type="entry name" value="Thiamin phosphate synthase"/>
    <property type="match status" value="1"/>
</dbReference>
<dbReference type="InterPro" id="IPR022998">
    <property type="entry name" value="ThiamineP_synth_TenI"/>
</dbReference>
<gene>
    <name evidence="4" type="ORF">NXS11_06075</name>
</gene>
<dbReference type="PANTHER" id="PTHR20857:SF22">
    <property type="entry name" value="THIAZOLE TAUTOMERASE"/>
    <property type="match status" value="1"/>
</dbReference>
<evidence type="ECO:0000313" key="5">
    <source>
        <dbReference type="Proteomes" id="UP001205609"/>
    </source>
</evidence>
<dbReference type="InterPro" id="IPR013785">
    <property type="entry name" value="Aldolase_TIM"/>
</dbReference>
<reference evidence="4 5" key="1">
    <citation type="journal article" date="2023" name="Int. J. Syst. Evol. Microbiol.">
        <title>Streptococcus sciuri sp. nov., Staphylococcus marylandisciuri sp. nov. and Staphylococcus americanisciuri sp. nov., isolated from faeces of eastern grey squirrel (Sciurus carolinensis).</title>
        <authorList>
            <person name="Volokhov D.V."/>
            <person name="Zagorodnyaya T.A."/>
            <person name="Furtak V.A."/>
            <person name="Nattanmai G."/>
            <person name="Randall L."/>
            <person name="Jose S."/>
            <person name="Gao Y."/>
            <person name="Eisenberg T."/>
            <person name="Delmonte P."/>
            <person name="Blom J."/>
            <person name="Mitchell K.K."/>
        </authorList>
    </citation>
    <scope>NUCLEOTIDE SEQUENCE [LARGE SCALE GENOMIC DNA]</scope>
    <source>
        <strain evidence="4 5">GRT3</strain>
    </source>
</reference>
<dbReference type="CDD" id="cd00564">
    <property type="entry name" value="TMP_TenI"/>
    <property type="match status" value="1"/>
</dbReference>
<sequence length="198" mass="22382">MIIVVTPYENLTMKHIERLLCIAPRISGVILRTPMGQEMLAHWIVMLLDTGFPKSKVIVHTDITLAKRLGIRRLHFREGDTTAYRLKDQNPSYSVSMSVHCMASIIEARKHYLDFGIYGHIFSSASKPGQAPRTIEEQRQALSVQWPLIAIGGIDMATVSDVTSHFAGIACIRSAFETSKETFDVMVQQWQIIKRGRK</sequence>
<protein>
    <submittedName>
        <fullName evidence="4">Thiamine phosphate synthase</fullName>
    </submittedName>
</protein>
<evidence type="ECO:0000256" key="1">
    <source>
        <dbReference type="ARBA" id="ARBA00004948"/>
    </source>
</evidence>
<comment type="caution">
    <text evidence="4">The sequence shown here is derived from an EMBL/GenBank/DDBJ whole genome shotgun (WGS) entry which is preliminary data.</text>
</comment>